<dbReference type="EMBL" id="AQFT01000091">
    <property type="protein sequence ID" value="EMZ25096.1"/>
    <property type="molecule type" value="Genomic_DNA"/>
</dbReference>
<gene>
    <name evidence="1" type="ORF">C823_02986</name>
</gene>
<dbReference type="STRING" id="1235802.C823_02986"/>
<proteinExistence type="predicted"/>
<reference evidence="1 2" key="1">
    <citation type="journal article" date="2014" name="Genome Announc.">
        <title>Draft genome sequences of the altered schaedler flora, a defined bacterial community from gnotobiotic mice.</title>
        <authorList>
            <person name="Wannemuehler M.J."/>
            <person name="Overstreet A.M."/>
            <person name="Ward D.V."/>
            <person name="Phillips G.J."/>
        </authorList>
    </citation>
    <scope>NUCLEOTIDE SEQUENCE [LARGE SCALE GENOMIC DNA]</scope>
    <source>
        <strain evidence="1 2">ASF492</strain>
    </source>
</reference>
<keyword evidence="2" id="KW-1185">Reference proteome</keyword>
<organism evidence="1 2">
    <name type="scientific">Eubacterium plexicaudatum ASF492</name>
    <dbReference type="NCBI Taxonomy" id="1235802"/>
    <lineage>
        <taxon>Bacteria</taxon>
        <taxon>Bacillati</taxon>
        <taxon>Bacillota</taxon>
        <taxon>Clostridia</taxon>
        <taxon>Eubacteriales</taxon>
        <taxon>Eubacteriaceae</taxon>
        <taxon>Eubacterium</taxon>
    </lineage>
</organism>
<protein>
    <submittedName>
        <fullName evidence="1">Uncharacterized protein</fullName>
    </submittedName>
</protein>
<name>N2AA46_9FIRM</name>
<dbReference type="PATRIC" id="fig|1235802.3.peg.3155"/>
<dbReference type="Proteomes" id="UP000012589">
    <property type="component" value="Unassembled WGS sequence"/>
</dbReference>
<comment type="caution">
    <text evidence="1">The sequence shown here is derived from an EMBL/GenBank/DDBJ whole genome shotgun (WGS) entry which is preliminary data.</text>
</comment>
<evidence type="ECO:0000313" key="2">
    <source>
        <dbReference type="Proteomes" id="UP000012589"/>
    </source>
</evidence>
<dbReference type="HOGENOM" id="CLU_2897465_0_0_9"/>
<accession>N2AA46</accession>
<sequence length="62" mass="6927">MEGKQDVAVEGKRDMLLEVLADLYTIKAANKEENKVLERVLKLLSVNCASQFAGDLDGRNEF</sequence>
<dbReference type="AlphaFoldDB" id="N2AA46"/>
<evidence type="ECO:0000313" key="1">
    <source>
        <dbReference type="EMBL" id="EMZ25096.1"/>
    </source>
</evidence>